<feature type="domain" description="EB" evidence="1">
    <location>
        <begin position="19"/>
        <end position="72"/>
    </location>
</feature>
<protein>
    <recommendedName>
        <fullName evidence="1">EB domain-containing protein</fullName>
    </recommendedName>
</protein>
<reference evidence="2" key="3">
    <citation type="submission" date="2023-05" db="EMBL/GenBank/DDBJ databases">
        <authorList>
            <person name="Smith C.H."/>
        </authorList>
    </citation>
    <scope>NUCLEOTIDE SEQUENCE</scope>
    <source>
        <strain evidence="2">CHS0354</strain>
        <tissue evidence="2">Mantle</tissue>
    </source>
</reference>
<name>A0AAE0S2B4_9BIVA</name>
<reference evidence="2" key="1">
    <citation type="journal article" date="2021" name="Genome Biol. Evol.">
        <title>A High-Quality Reference Genome for a Parasitic Bivalve with Doubly Uniparental Inheritance (Bivalvia: Unionida).</title>
        <authorList>
            <person name="Smith C.H."/>
        </authorList>
    </citation>
    <scope>NUCLEOTIDE SEQUENCE</scope>
    <source>
        <strain evidence="2">CHS0354</strain>
    </source>
</reference>
<dbReference type="EMBL" id="JAEAOA010000093">
    <property type="protein sequence ID" value="KAK3584006.1"/>
    <property type="molecule type" value="Genomic_DNA"/>
</dbReference>
<reference evidence="2" key="2">
    <citation type="journal article" date="2021" name="Genome Biol. Evol.">
        <title>Developing a high-quality reference genome for a parasitic bivalve with doubly uniparental inheritance (Bivalvia: Unionida).</title>
        <authorList>
            <person name="Smith C.H."/>
        </authorList>
    </citation>
    <scope>NUCLEOTIDE SEQUENCE</scope>
    <source>
        <strain evidence="2">CHS0354</strain>
        <tissue evidence="2">Mantle</tissue>
    </source>
</reference>
<comment type="caution">
    <text evidence="2">The sequence shown here is derived from an EMBL/GenBank/DDBJ whole genome shotgun (WGS) entry which is preliminary data.</text>
</comment>
<evidence type="ECO:0000313" key="3">
    <source>
        <dbReference type="Proteomes" id="UP001195483"/>
    </source>
</evidence>
<dbReference type="AlphaFoldDB" id="A0AAE0S2B4"/>
<dbReference type="InterPro" id="IPR006149">
    <property type="entry name" value="EB_dom"/>
</dbReference>
<keyword evidence="3" id="KW-1185">Reference proteome</keyword>
<accession>A0AAE0S2B4</accession>
<evidence type="ECO:0000313" key="2">
    <source>
        <dbReference type="EMBL" id="KAK3584006.1"/>
    </source>
</evidence>
<feature type="domain" description="EB" evidence="1">
    <location>
        <begin position="73"/>
        <end position="119"/>
    </location>
</feature>
<sequence length="136" mass="14735">MNLFWDEMLLHGIVTRSICMLNQHYVQGSKLMRYQEVGLGSRCLQEDACSDDNSVCHSLTCACALGYYDDNGNSTKGGTCQPMVGLGSSCILPDACFGINTKCSGGRCTCAPWYYDNNGVNIAGGLCFKSTFAKKL</sequence>
<gene>
    <name evidence="2" type="ORF">CHS0354_000881</name>
</gene>
<proteinExistence type="predicted"/>
<dbReference type="Proteomes" id="UP001195483">
    <property type="component" value="Unassembled WGS sequence"/>
</dbReference>
<evidence type="ECO:0000259" key="1">
    <source>
        <dbReference type="Pfam" id="PF01683"/>
    </source>
</evidence>
<organism evidence="2 3">
    <name type="scientific">Potamilus streckersoni</name>
    <dbReference type="NCBI Taxonomy" id="2493646"/>
    <lineage>
        <taxon>Eukaryota</taxon>
        <taxon>Metazoa</taxon>
        <taxon>Spiralia</taxon>
        <taxon>Lophotrochozoa</taxon>
        <taxon>Mollusca</taxon>
        <taxon>Bivalvia</taxon>
        <taxon>Autobranchia</taxon>
        <taxon>Heteroconchia</taxon>
        <taxon>Palaeoheterodonta</taxon>
        <taxon>Unionida</taxon>
        <taxon>Unionoidea</taxon>
        <taxon>Unionidae</taxon>
        <taxon>Ambleminae</taxon>
        <taxon>Lampsilini</taxon>
        <taxon>Potamilus</taxon>
    </lineage>
</organism>
<dbReference type="Pfam" id="PF01683">
    <property type="entry name" value="EB"/>
    <property type="match status" value="2"/>
</dbReference>